<gene>
    <name evidence="2" type="ORF">OLEA9_A063753</name>
</gene>
<proteinExistence type="predicted"/>
<protein>
    <submittedName>
        <fullName evidence="2">Uncharacterized protein</fullName>
    </submittedName>
</protein>
<evidence type="ECO:0000256" key="1">
    <source>
        <dbReference type="SAM" id="MobiDB-lite"/>
    </source>
</evidence>
<sequence>MSPKKKGITPSQTKEHVGEETSSQNAPVIQEPLPTTPVVRHQRSGSRNRPRLAARLIREMAVITANMRAISRQNALMCKLLRRMQSQLARSSQKEEKAAGLMHQGDRPVSSIGLVLQETVKVSTPNHPLKSGALLFPPTDHTCSIPYWRKISMDNLSQEPQMSSLLDTCIPCLEIGEKDEMH</sequence>
<feature type="region of interest" description="Disordered" evidence="1">
    <location>
        <begin position="1"/>
        <end position="50"/>
    </location>
</feature>
<dbReference type="AlphaFoldDB" id="A0A8S0VFT4"/>
<name>A0A8S0VFT4_OLEEU</name>
<organism evidence="2 3">
    <name type="scientific">Olea europaea subsp. europaea</name>
    <dbReference type="NCBI Taxonomy" id="158383"/>
    <lineage>
        <taxon>Eukaryota</taxon>
        <taxon>Viridiplantae</taxon>
        <taxon>Streptophyta</taxon>
        <taxon>Embryophyta</taxon>
        <taxon>Tracheophyta</taxon>
        <taxon>Spermatophyta</taxon>
        <taxon>Magnoliopsida</taxon>
        <taxon>eudicotyledons</taxon>
        <taxon>Gunneridae</taxon>
        <taxon>Pentapetalae</taxon>
        <taxon>asterids</taxon>
        <taxon>lamiids</taxon>
        <taxon>Lamiales</taxon>
        <taxon>Oleaceae</taxon>
        <taxon>Oleeae</taxon>
        <taxon>Olea</taxon>
    </lineage>
</organism>
<dbReference type="Gramene" id="OE9A063753T1">
    <property type="protein sequence ID" value="OE9A063753C1"/>
    <property type="gene ID" value="OE9A063753"/>
</dbReference>
<comment type="caution">
    <text evidence="2">The sequence shown here is derived from an EMBL/GenBank/DDBJ whole genome shotgun (WGS) entry which is preliminary data.</text>
</comment>
<evidence type="ECO:0000313" key="2">
    <source>
        <dbReference type="EMBL" id="CAA3030708.1"/>
    </source>
</evidence>
<reference evidence="2 3" key="1">
    <citation type="submission" date="2019-12" db="EMBL/GenBank/DDBJ databases">
        <authorList>
            <person name="Alioto T."/>
            <person name="Alioto T."/>
            <person name="Gomez Garrido J."/>
        </authorList>
    </citation>
    <scope>NUCLEOTIDE SEQUENCE [LARGE SCALE GENOMIC DNA]</scope>
</reference>
<dbReference type="EMBL" id="CACTIH010009389">
    <property type="protein sequence ID" value="CAA3030708.1"/>
    <property type="molecule type" value="Genomic_DNA"/>
</dbReference>
<dbReference type="Proteomes" id="UP000594638">
    <property type="component" value="Unassembled WGS sequence"/>
</dbReference>
<accession>A0A8S0VFT4</accession>
<evidence type="ECO:0000313" key="3">
    <source>
        <dbReference type="Proteomes" id="UP000594638"/>
    </source>
</evidence>
<feature type="compositionally biased region" description="Basic residues" evidence="1">
    <location>
        <begin position="40"/>
        <end position="50"/>
    </location>
</feature>
<keyword evidence="3" id="KW-1185">Reference proteome</keyword>